<dbReference type="GO" id="GO:0006629">
    <property type="term" value="P:lipid metabolic process"/>
    <property type="evidence" value="ECO:0007669"/>
    <property type="project" value="InterPro"/>
</dbReference>
<dbReference type="EMBL" id="CAJHUC010001200">
    <property type="protein sequence ID" value="CAD7700215.1"/>
    <property type="molecule type" value="Genomic_DNA"/>
</dbReference>
<dbReference type="GO" id="GO:0008081">
    <property type="term" value="F:phosphoric diester hydrolase activity"/>
    <property type="evidence" value="ECO:0007669"/>
    <property type="project" value="InterPro"/>
</dbReference>
<sequence length="364" mass="38736">MAMKSVARRRPPTSRALRHLLLCMILHYSFGQQPRLNEIQVLRMAPRTGVQFGPLAHSPVLFAVAAASSLVRDLSARRRLHAGDTCAQQLPLGARGCAATVLSQPPCAECSGEPGLGDARHPVSGVCGRVPSIAGLSTGFPEPLEYSHPRLSDLLSEYGVRAFELDVFYDPDGDFLGESTVGLLNTLLSASSGEPMSLATSLPVDASAFRTLEQEVLDVFNLTHLITPDELRGNESTLAEAVLENNGWPELVALRGRIVLTASEPFLDDLLDLHPNLVGSLMFPTATEDTIDPSHTVFVNVGTLDAALQSPRSSWDGQVCEVIDFVPKGQPTNESGAGGGEEQDAGMRKMGPSGEDGNSGSEEG</sequence>
<dbReference type="OrthoDB" id="2017497at2759"/>
<evidence type="ECO:0008006" key="5">
    <source>
        <dbReference type="Google" id="ProtNLM"/>
    </source>
</evidence>
<gene>
    <name evidence="3" type="ORF">OSTQU699_LOCUS5574</name>
</gene>
<feature type="region of interest" description="Disordered" evidence="1">
    <location>
        <begin position="327"/>
        <end position="364"/>
    </location>
</feature>
<dbReference type="InterPro" id="IPR032075">
    <property type="entry name" value="PI-PLC-C1"/>
</dbReference>
<feature type="signal peptide" evidence="2">
    <location>
        <begin position="1"/>
        <end position="31"/>
    </location>
</feature>
<evidence type="ECO:0000313" key="3">
    <source>
        <dbReference type="EMBL" id="CAD7700215.1"/>
    </source>
</evidence>
<dbReference type="Proteomes" id="UP000708148">
    <property type="component" value="Unassembled WGS sequence"/>
</dbReference>
<comment type="caution">
    <text evidence="3">The sequence shown here is derived from an EMBL/GenBank/DDBJ whole genome shotgun (WGS) entry which is preliminary data.</text>
</comment>
<evidence type="ECO:0000313" key="4">
    <source>
        <dbReference type="Proteomes" id="UP000708148"/>
    </source>
</evidence>
<organism evidence="3 4">
    <name type="scientific">Ostreobium quekettii</name>
    <dbReference type="NCBI Taxonomy" id="121088"/>
    <lineage>
        <taxon>Eukaryota</taxon>
        <taxon>Viridiplantae</taxon>
        <taxon>Chlorophyta</taxon>
        <taxon>core chlorophytes</taxon>
        <taxon>Ulvophyceae</taxon>
        <taxon>TCBD clade</taxon>
        <taxon>Bryopsidales</taxon>
        <taxon>Ostreobineae</taxon>
        <taxon>Ostreobiaceae</taxon>
        <taxon>Ostreobium</taxon>
    </lineage>
</organism>
<evidence type="ECO:0000256" key="2">
    <source>
        <dbReference type="SAM" id="SignalP"/>
    </source>
</evidence>
<feature type="compositionally biased region" description="Low complexity" evidence="1">
    <location>
        <begin position="351"/>
        <end position="364"/>
    </location>
</feature>
<keyword evidence="2" id="KW-0732">Signal</keyword>
<keyword evidence="4" id="KW-1185">Reference proteome</keyword>
<dbReference type="Gene3D" id="3.20.20.190">
    <property type="entry name" value="Phosphatidylinositol (PI) phosphodiesterase"/>
    <property type="match status" value="1"/>
</dbReference>
<dbReference type="InterPro" id="IPR017946">
    <property type="entry name" value="PLC-like_Pdiesterase_TIM-brl"/>
</dbReference>
<dbReference type="Pfam" id="PF16670">
    <property type="entry name" value="PI-PLC-C1"/>
    <property type="match status" value="1"/>
</dbReference>
<name>A0A8S1IYQ9_9CHLO</name>
<accession>A0A8S1IYQ9</accession>
<reference evidence="3" key="1">
    <citation type="submission" date="2020-12" db="EMBL/GenBank/DDBJ databases">
        <authorList>
            <person name="Iha C."/>
        </authorList>
    </citation>
    <scope>NUCLEOTIDE SEQUENCE</scope>
</reference>
<dbReference type="AlphaFoldDB" id="A0A8S1IYQ9"/>
<feature type="chain" id="PRO_5035919613" description="PLC-like phosphodiesterase, TIM beta/alpha-barrel domain" evidence="2">
    <location>
        <begin position="32"/>
        <end position="364"/>
    </location>
</feature>
<evidence type="ECO:0000256" key="1">
    <source>
        <dbReference type="SAM" id="MobiDB-lite"/>
    </source>
</evidence>
<protein>
    <recommendedName>
        <fullName evidence="5">PLC-like phosphodiesterase, TIM beta/alpha-barrel domain</fullName>
    </recommendedName>
</protein>
<proteinExistence type="predicted"/>